<feature type="transmembrane region" description="Helical" evidence="1">
    <location>
        <begin position="214"/>
        <end position="233"/>
    </location>
</feature>
<gene>
    <name evidence="3" type="ORF">QNI14_05210</name>
</gene>
<accession>A0ABT6ZCF6</accession>
<dbReference type="EMBL" id="JASJND010000004">
    <property type="protein sequence ID" value="MDJ1113845.1"/>
    <property type="molecule type" value="Genomic_DNA"/>
</dbReference>
<evidence type="ECO:0000256" key="1">
    <source>
        <dbReference type="SAM" id="Phobius"/>
    </source>
</evidence>
<comment type="caution">
    <text evidence="3">The sequence shown here is derived from an EMBL/GenBank/DDBJ whole genome shotgun (WGS) entry which is preliminary data.</text>
</comment>
<keyword evidence="1" id="KW-1133">Transmembrane helix</keyword>
<keyword evidence="1" id="KW-0472">Membrane</keyword>
<proteinExistence type="predicted"/>
<sequence length="244" mass="24874">MGGLLVAALVATIAALALAARRSRQDDDPTALVRATQIVGYVWAGASAIGAVVSLCAVLLTPQVSITMPIQQFWPQLPAGVVVDSGTATRAAGGFEAVTLTLDGLSVGARVTWAISEMLGWVISGAVAALVAVACGSMRSGNAFAPVVARTASVAAVIVAGGGIVREILRGISGSMASSETFETTGGSWTDIPGIESPFEAWIPQSTFLVEIPFWPIAAGLALAALAAIFRYGSRLQHDVKGLV</sequence>
<evidence type="ECO:0000313" key="4">
    <source>
        <dbReference type="Proteomes" id="UP001321481"/>
    </source>
</evidence>
<name>A0ABT6ZCF6_9MICO</name>
<dbReference type="RefSeq" id="WP_283715342.1">
    <property type="nucleotide sequence ID" value="NZ_JASJND010000004.1"/>
</dbReference>
<reference evidence="3 4" key="1">
    <citation type="submission" date="2023-05" db="EMBL/GenBank/DDBJ databases">
        <title>Microbacterium dauci sp.nov., Isolated from Carrot Rhizosphere Soil.</title>
        <authorList>
            <person name="Xiao Z."/>
            <person name="Zheng J."/>
        </authorList>
    </citation>
    <scope>NUCLEOTIDE SEQUENCE [LARGE SCALE GENOMIC DNA]</scope>
    <source>
        <strain evidence="3 4">LX3-4</strain>
    </source>
</reference>
<keyword evidence="2" id="KW-0732">Signal</keyword>
<feature type="transmembrane region" description="Helical" evidence="1">
    <location>
        <begin position="147"/>
        <end position="165"/>
    </location>
</feature>
<dbReference type="Proteomes" id="UP001321481">
    <property type="component" value="Unassembled WGS sequence"/>
</dbReference>
<keyword evidence="4" id="KW-1185">Reference proteome</keyword>
<organism evidence="3 4">
    <name type="scientific">Microbacterium dauci</name>
    <dbReference type="NCBI Taxonomy" id="3048008"/>
    <lineage>
        <taxon>Bacteria</taxon>
        <taxon>Bacillati</taxon>
        <taxon>Actinomycetota</taxon>
        <taxon>Actinomycetes</taxon>
        <taxon>Micrococcales</taxon>
        <taxon>Microbacteriaceae</taxon>
        <taxon>Microbacterium</taxon>
    </lineage>
</organism>
<evidence type="ECO:0000313" key="3">
    <source>
        <dbReference type="EMBL" id="MDJ1113845.1"/>
    </source>
</evidence>
<feature type="chain" id="PRO_5046037233" evidence="2">
    <location>
        <begin position="20"/>
        <end position="244"/>
    </location>
</feature>
<feature type="transmembrane region" description="Helical" evidence="1">
    <location>
        <begin position="38"/>
        <end position="61"/>
    </location>
</feature>
<feature type="transmembrane region" description="Helical" evidence="1">
    <location>
        <begin position="113"/>
        <end position="135"/>
    </location>
</feature>
<evidence type="ECO:0000256" key="2">
    <source>
        <dbReference type="SAM" id="SignalP"/>
    </source>
</evidence>
<protein>
    <submittedName>
        <fullName evidence="3">Uncharacterized protein</fullName>
    </submittedName>
</protein>
<keyword evidence="1" id="KW-0812">Transmembrane</keyword>
<feature type="signal peptide" evidence="2">
    <location>
        <begin position="1"/>
        <end position="19"/>
    </location>
</feature>